<sequence>MSSVVRVDEIVGLNREVNESAGSEIRPHRETRGQRQQDTVPGDDGTVKGLG</sequence>
<keyword evidence="3" id="KW-1185">Reference proteome</keyword>
<dbReference type="AlphaFoldDB" id="A0A401TP39"/>
<evidence type="ECO:0000256" key="1">
    <source>
        <dbReference type="SAM" id="MobiDB-lite"/>
    </source>
</evidence>
<evidence type="ECO:0000313" key="3">
    <source>
        <dbReference type="Proteomes" id="UP000287033"/>
    </source>
</evidence>
<proteinExistence type="predicted"/>
<name>A0A401TP39_CHIPU</name>
<feature type="non-terminal residue" evidence="2">
    <location>
        <position position="51"/>
    </location>
</feature>
<reference evidence="2 3" key="1">
    <citation type="journal article" date="2018" name="Nat. Ecol. Evol.">
        <title>Shark genomes provide insights into elasmobranch evolution and the origin of vertebrates.</title>
        <authorList>
            <person name="Hara Y"/>
            <person name="Yamaguchi K"/>
            <person name="Onimaru K"/>
            <person name="Kadota M"/>
            <person name="Koyanagi M"/>
            <person name="Keeley SD"/>
            <person name="Tatsumi K"/>
            <person name="Tanaka K"/>
            <person name="Motone F"/>
            <person name="Kageyama Y"/>
            <person name="Nozu R"/>
            <person name="Adachi N"/>
            <person name="Nishimura O"/>
            <person name="Nakagawa R"/>
            <person name="Tanegashima C"/>
            <person name="Kiyatake I"/>
            <person name="Matsumoto R"/>
            <person name="Murakumo K"/>
            <person name="Nishida K"/>
            <person name="Terakita A"/>
            <person name="Kuratani S"/>
            <person name="Sato K"/>
            <person name="Hyodo S Kuraku.S."/>
        </authorList>
    </citation>
    <scope>NUCLEOTIDE SEQUENCE [LARGE SCALE GENOMIC DNA]</scope>
</reference>
<feature type="compositionally biased region" description="Basic and acidic residues" evidence="1">
    <location>
        <begin position="25"/>
        <end position="35"/>
    </location>
</feature>
<dbReference type="EMBL" id="BEZZ01134217">
    <property type="protein sequence ID" value="GCC44450.1"/>
    <property type="molecule type" value="Genomic_DNA"/>
</dbReference>
<evidence type="ECO:0000313" key="2">
    <source>
        <dbReference type="EMBL" id="GCC44450.1"/>
    </source>
</evidence>
<gene>
    <name evidence="2" type="ORF">chiPu_0028549</name>
</gene>
<protein>
    <submittedName>
        <fullName evidence="2">Uncharacterized protein</fullName>
    </submittedName>
</protein>
<comment type="caution">
    <text evidence="2">The sequence shown here is derived from an EMBL/GenBank/DDBJ whole genome shotgun (WGS) entry which is preliminary data.</text>
</comment>
<feature type="region of interest" description="Disordered" evidence="1">
    <location>
        <begin position="14"/>
        <end position="51"/>
    </location>
</feature>
<dbReference type="Proteomes" id="UP000287033">
    <property type="component" value="Unassembled WGS sequence"/>
</dbReference>
<accession>A0A401TP39</accession>
<organism evidence="2 3">
    <name type="scientific">Chiloscyllium punctatum</name>
    <name type="common">Brownbanded bambooshark</name>
    <name type="synonym">Hemiscyllium punctatum</name>
    <dbReference type="NCBI Taxonomy" id="137246"/>
    <lineage>
        <taxon>Eukaryota</taxon>
        <taxon>Metazoa</taxon>
        <taxon>Chordata</taxon>
        <taxon>Craniata</taxon>
        <taxon>Vertebrata</taxon>
        <taxon>Chondrichthyes</taxon>
        <taxon>Elasmobranchii</taxon>
        <taxon>Galeomorphii</taxon>
        <taxon>Galeoidea</taxon>
        <taxon>Orectolobiformes</taxon>
        <taxon>Hemiscylliidae</taxon>
        <taxon>Chiloscyllium</taxon>
    </lineage>
</organism>